<keyword evidence="8" id="KW-1185">Reference proteome</keyword>
<dbReference type="GO" id="GO:0032259">
    <property type="term" value="P:methylation"/>
    <property type="evidence" value="ECO:0007669"/>
    <property type="project" value="UniProtKB-KW"/>
</dbReference>
<organism evidence="7 8">
    <name type="scientific">Aromia moschata</name>
    <dbReference type="NCBI Taxonomy" id="1265417"/>
    <lineage>
        <taxon>Eukaryota</taxon>
        <taxon>Metazoa</taxon>
        <taxon>Ecdysozoa</taxon>
        <taxon>Arthropoda</taxon>
        <taxon>Hexapoda</taxon>
        <taxon>Insecta</taxon>
        <taxon>Pterygota</taxon>
        <taxon>Neoptera</taxon>
        <taxon>Endopterygota</taxon>
        <taxon>Coleoptera</taxon>
        <taxon>Polyphaga</taxon>
        <taxon>Cucujiformia</taxon>
        <taxon>Chrysomeloidea</taxon>
        <taxon>Cerambycidae</taxon>
        <taxon>Cerambycinae</taxon>
        <taxon>Callichromatini</taxon>
        <taxon>Aromia</taxon>
    </lineage>
</organism>
<feature type="domain" description="Hcy-binding" evidence="6">
    <location>
        <begin position="7"/>
        <end position="71"/>
    </location>
</feature>
<name>A0AAV8XPL1_9CUCU</name>
<keyword evidence="4" id="KW-0862">Zinc</keyword>
<evidence type="ECO:0000256" key="4">
    <source>
        <dbReference type="ARBA" id="ARBA00022833"/>
    </source>
</evidence>
<dbReference type="GO" id="GO:0033528">
    <property type="term" value="P:S-methylmethionine cycle"/>
    <property type="evidence" value="ECO:0007669"/>
    <property type="project" value="TreeGrafter"/>
</dbReference>
<evidence type="ECO:0000256" key="1">
    <source>
        <dbReference type="ARBA" id="ARBA00022603"/>
    </source>
</evidence>
<proteinExistence type="predicted"/>
<dbReference type="Proteomes" id="UP001162162">
    <property type="component" value="Unassembled WGS sequence"/>
</dbReference>
<dbReference type="Pfam" id="PF02574">
    <property type="entry name" value="S-methyl_trans"/>
    <property type="match status" value="1"/>
</dbReference>
<dbReference type="GO" id="GO:0009086">
    <property type="term" value="P:methionine biosynthetic process"/>
    <property type="evidence" value="ECO:0007669"/>
    <property type="project" value="TreeGrafter"/>
</dbReference>
<sequence>MHDGCSTAHGDNFQTAAIECYNSNPNQIVAVGVNCIAPHVVEDLIKDINKNRETPIPLIVYANSGEHYNPETG</sequence>
<dbReference type="InterPro" id="IPR036589">
    <property type="entry name" value="HCY_dom_sf"/>
</dbReference>
<reference evidence="7" key="1">
    <citation type="journal article" date="2023" name="Insect Mol. Biol.">
        <title>Genome sequencing provides insights into the evolution of gene families encoding plant cell wall-degrading enzymes in longhorned beetles.</title>
        <authorList>
            <person name="Shin N.R."/>
            <person name="Okamura Y."/>
            <person name="Kirsch R."/>
            <person name="Pauchet Y."/>
        </authorList>
    </citation>
    <scope>NUCLEOTIDE SEQUENCE</scope>
    <source>
        <strain evidence="7">AMC_N1</strain>
    </source>
</reference>
<evidence type="ECO:0000259" key="6">
    <source>
        <dbReference type="Pfam" id="PF02574"/>
    </source>
</evidence>
<dbReference type="PANTHER" id="PTHR46015">
    <property type="entry name" value="ZGC:172121"/>
    <property type="match status" value="1"/>
</dbReference>
<evidence type="ECO:0000256" key="3">
    <source>
        <dbReference type="ARBA" id="ARBA00022723"/>
    </source>
</evidence>
<dbReference type="GO" id="GO:0046872">
    <property type="term" value="F:metal ion binding"/>
    <property type="evidence" value="ECO:0007669"/>
    <property type="project" value="UniProtKB-KW"/>
</dbReference>
<protein>
    <recommendedName>
        <fullName evidence="6">Hcy-binding domain-containing protein</fullName>
    </recommendedName>
</protein>
<evidence type="ECO:0000256" key="5">
    <source>
        <dbReference type="ARBA" id="ARBA00034478"/>
    </source>
</evidence>
<dbReference type="AlphaFoldDB" id="A0AAV8XPL1"/>
<dbReference type="EMBL" id="JAPWTK010000433">
    <property type="protein sequence ID" value="KAJ8940415.1"/>
    <property type="molecule type" value="Genomic_DNA"/>
</dbReference>
<dbReference type="InterPro" id="IPR003726">
    <property type="entry name" value="HCY_dom"/>
</dbReference>
<keyword evidence="3" id="KW-0479">Metal-binding</keyword>
<keyword evidence="1" id="KW-0489">Methyltransferase</keyword>
<dbReference type="PANTHER" id="PTHR46015:SF1">
    <property type="entry name" value="HOMOCYSTEINE S-METHYLTRANSFERASE-LIKE ISOFORM 1"/>
    <property type="match status" value="1"/>
</dbReference>
<dbReference type="SUPFAM" id="SSF82282">
    <property type="entry name" value="Homocysteine S-methyltransferase"/>
    <property type="match status" value="1"/>
</dbReference>
<comment type="caution">
    <text evidence="7">The sequence shown here is derived from an EMBL/GenBank/DDBJ whole genome shotgun (WGS) entry which is preliminary data.</text>
</comment>
<evidence type="ECO:0000313" key="7">
    <source>
        <dbReference type="EMBL" id="KAJ8940415.1"/>
    </source>
</evidence>
<evidence type="ECO:0000256" key="2">
    <source>
        <dbReference type="ARBA" id="ARBA00022679"/>
    </source>
</evidence>
<dbReference type="InterPro" id="IPR051486">
    <property type="entry name" value="Hcy_S-methyltransferase"/>
</dbReference>
<keyword evidence="2" id="KW-0808">Transferase</keyword>
<gene>
    <name evidence="7" type="ORF">NQ318_009344</name>
</gene>
<dbReference type="GO" id="GO:0008898">
    <property type="term" value="F:S-adenosylmethionine-homocysteine S-methyltransferase activity"/>
    <property type="evidence" value="ECO:0007669"/>
    <property type="project" value="TreeGrafter"/>
</dbReference>
<accession>A0AAV8XPL1</accession>
<dbReference type="Gene3D" id="3.20.20.330">
    <property type="entry name" value="Homocysteine-binding-like domain"/>
    <property type="match status" value="1"/>
</dbReference>
<comment type="pathway">
    <text evidence="5">Amino-acid biosynthesis; L-methionine biosynthesis via de novo pathway.</text>
</comment>
<evidence type="ECO:0000313" key="8">
    <source>
        <dbReference type="Proteomes" id="UP001162162"/>
    </source>
</evidence>